<evidence type="ECO:0000313" key="1">
    <source>
        <dbReference type="EMBL" id="AYG82090.1"/>
    </source>
</evidence>
<protein>
    <submittedName>
        <fullName evidence="1">Uncharacterized protein</fullName>
    </submittedName>
</protein>
<organism evidence="1 2">
    <name type="scientific">Streptomyces hundungensis</name>
    <dbReference type="NCBI Taxonomy" id="1077946"/>
    <lineage>
        <taxon>Bacteria</taxon>
        <taxon>Bacillati</taxon>
        <taxon>Actinomycetota</taxon>
        <taxon>Actinomycetes</taxon>
        <taxon>Kitasatosporales</taxon>
        <taxon>Streptomycetaceae</taxon>
        <taxon>Streptomyces</taxon>
    </lineage>
</organism>
<dbReference type="OrthoDB" id="4216257at2"/>
<gene>
    <name evidence="1" type="ORF">DWB77_04260</name>
</gene>
<name>A0A387HMP2_9ACTN</name>
<sequence>MIPEFEIAIGHNYQLAGLSGDLTAEEVANGFTEHHEYHCLGLPSWAEAEECLEREAEVLERAASSDALDGVEEFLDETRETDDLGYFDLMCVLQGNDVGVAGLSLALSAARTATFYSCSGGIDHRHHADHPLVGVAPDPERGALIIELAKLAGCGVDQRGGRWYLYGRSVTDLHALGRAIVEHREAFDALPAPAWVEGLAEELERADDY</sequence>
<reference evidence="1 2" key="1">
    <citation type="submission" date="2018-10" db="EMBL/GenBank/DDBJ databases">
        <title>Relationship between Morphology and Antimicrobial Activity in Streptomyces.</title>
        <authorList>
            <person name="Kang H.J."/>
            <person name="Kim S.B."/>
        </authorList>
    </citation>
    <scope>NUCLEOTIDE SEQUENCE [LARGE SCALE GENOMIC DNA]</scope>
    <source>
        <strain evidence="1 2">BH38</strain>
    </source>
</reference>
<dbReference type="Proteomes" id="UP000271554">
    <property type="component" value="Chromosome"/>
</dbReference>
<dbReference type="RefSeq" id="WP_120722728.1">
    <property type="nucleotide sequence ID" value="NZ_CP032698.1"/>
</dbReference>
<dbReference type="AlphaFoldDB" id="A0A387HMP2"/>
<dbReference type="EMBL" id="CP032698">
    <property type="protein sequence ID" value="AYG82090.1"/>
    <property type="molecule type" value="Genomic_DNA"/>
</dbReference>
<accession>A0A387HMP2</accession>
<keyword evidence="2" id="KW-1185">Reference proteome</keyword>
<dbReference type="KEGG" id="shun:DWB77_04260"/>
<dbReference type="REBASE" id="275176">
    <property type="entry name" value="ShuBH38ORF4259P"/>
</dbReference>
<proteinExistence type="predicted"/>
<evidence type="ECO:0000313" key="2">
    <source>
        <dbReference type="Proteomes" id="UP000271554"/>
    </source>
</evidence>